<dbReference type="InterPro" id="IPR016166">
    <property type="entry name" value="FAD-bd_PCMH"/>
</dbReference>
<proteinExistence type="inferred from homology"/>
<evidence type="ECO:0000259" key="6">
    <source>
        <dbReference type="PROSITE" id="PS51387"/>
    </source>
</evidence>
<dbReference type="InterPro" id="IPR016167">
    <property type="entry name" value="FAD-bd_PCMH_sub1"/>
</dbReference>
<name>A0A0M2GW52_9MICO</name>
<dbReference type="EMBL" id="JYIZ01000057">
    <property type="protein sequence ID" value="KJL37727.1"/>
    <property type="molecule type" value="Genomic_DNA"/>
</dbReference>
<dbReference type="OrthoDB" id="9775082at2"/>
<dbReference type="STRING" id="92835.RS81_03485"/>
<evidence type="ECO:0000313" key="7">
    <source>
        <dbReference type="EMBL" id="KJL37727.1"/>
    </source>
</evidence>
<dbReference type="AlphaFoldDB" id="A0A0M2GW52"/>
<gene>
    <name evidence="7" type="primary">mcrA</name>
    <name evidence="7" type="ORF">RS81_03485</name>
</gene>
<dbReference type="PROSITE" id="PS51387">
    <property type="entry name" value="FAD_PCMH"/>
    <property type="match status" value="1"/>
</dbReference>
<dbReference type="EC" id="1.5.3.-" evidence="7"/>
<dbReference type="PROSITE" id="PS00862">
    <property type="entry name" value="OX2_COVAL_FAD"/>
    <property type="match status" value="1"/>
</dbReference>
<keyword evidence="8" id="KW-1185">Reference proteome</keyword>
<dbReference type="Pfam" id="PF01565">
    <property type="entry name" value="FAD_binding_4"/>
    <property type="match status" value="1"/>
</dbReference>
<dbReference type="Gene3D" id="3.30.43.10">
    <property type="entry name" value="Uridine Diphospho-n-acetylenolpyruvylglucosamine Reductase, domain 2"/>
    <property type="match status" value="1"/>
</dbReference>
<dbReference type="PATRIC" id="fig|92835.4.peg.3522"/>
<dbReference type="GO" id="GO:0016491">
    <property type="term" value="F:oxidoreductase activity"/>
    <property type="evidence" value="ECO:0007669"/>
    <property type="project" value="UniProtKB-KW"/>
</dbReference>
<comment type="similarity">
    <text evidence="2">Belongs to the oxygen-dependent FAD-linked oxidoreductase family.</text>
</comment>
<dbReference type="Proteomes" id="UP000033956">
    <property type="component" value="Unassembled WGS sequence"/>
</dbReference>
<feature type="domain" description="FAD-binding PCMH-type" evidence="6">
    <location>
        <begin position="44"/>
        <end position="216"/>
    </location>
</feature>
<keyword evidence="4" id="KW-0274">FAD</keyword>
<evidence type="ECO:0000256" key="3">
    <source>
        <dbReference type="ARBA" id="ARBA00022630"/>
    </source>
</evidence>
<dbReference type="Gene3D" id="3.30.465.10">
    <property type="match status" value="1"/>
</dbReference>
<sequence length="460" mass="47555">MTIDLLALTVDQQRGILRDALGDRILFAGDAGYDDQRRPWNTAFDQRPFAVARPENTEDVVDAVRAAVAVGLRVAPQSTGHGAGALADTDLSDTVLMSLSRLRGVSIDPATSTATVLGGSHWNDVLLVAAHHGLTALHGSAGDVSVAGYSLNGGLSFYARAHGLAVNSVRAVELVTADGVIVRASATENADLFWAVRGGSGSFGVVVSLEIELLPLADVFAGMLLWDASHTAEVTEAWAQFAASAPESATTALRVMNFPPMPELPPFLSGRSVVVVDGAILESDAVAEGILAPLRSLAPEIDTFSRIPAAALVAVHMDPPDPTPSVNAHVVLSGFPADAVDTFVTVSATPGLFVTEIRHIGGAAARPASHGGAVSAIAGEFLLHAITVVPVPQARPGALATVQAGAAAFTPWRTDALALTFIDGGADPRAGFGDAAERLSELKEQFDPEDVFAAARPVSR</sequence>
<dbReference type="SUPFAM" id="SSF56176">
    <property type="entry name" value="FAD-binding/transporter-associated domain-like"/>
    <property type="match status" value="1"/>
</dbReference>
<dbReference type="PANTHER" id="PTHR42973:SF39">
    <property type="entry name" value="FAD-BINDING PCMH-TYPE DOMAIN-CONTAINING PROTEIN"/>
    <property type="match status" value="1"/>
</dbReference>
<dbReference type="InterPro" id="IPR050416">
    <property type="entry name" value="FAD-linked_Oxidoreductase"/>
</dbReference>
<evidence type="ECO:0000256" key="4">
    <source>
        <dbReference type="ARBA" id="ARBA00022827"/>
    </source>
</evidence>
<evidence type="ECO:0000256" key="1">
    <source>
        <dbReference type="ARBA" id="ARBA00001974"/>
    </source>
</evidence>
<organism evidence="7 8">
    <name type="scientific">Microbacterium terrae</name>
    <dbReference type="NCBI Taxonomy" id="69369"/>
    <lineage>
        <taxon>Bacteria</taxon>
        <taxon>Bacillati</taxon>
        <taxon>Actinomycetota</taxon>
        <taxon>Actinomycetes</taxon>
        <taxon>Micrococcales</taxon>
        <taxon>Microbacteriaceae</taxon>
        <taxon>Microbacterium</taxon>
    </lineage>
</organism>
<evidence type="ECO:0000313" key="8">
    <source>
        <dbReference type="Proteomes" id="UP000033956"/>
    </source>
</evidence>
<accession>A0A0M2GW52</accession>
<dbReference type="GO" id="GO:0071949">
    <property type="term" value="F:FAD binding"/>
    <property type="evidence" value="ECO:0007669"/>
    <property type="project" value="InterPro"/>
</dbReference>
<dbReference type="InterPro" id="IPR016169">
    <property type="entry name" value="FAD-bd_PCMH_sub2"/>
</dbReference>
<evidence type="ECO:0000256" key="2">
    <source>
        <dbReference type="ARBA" id="ARBA00005466"/>
    </source>
</evidence>
<reference evidence="7 8" key="1">
    <citation type="submission" date="2015-02" db="EMBL/GenBank/DDBJ databases">
        <title>Draft genome sequences of ten Microbacterium spp. with emphasis on heavy metal contaminated environments.</title>
        <authorList>
            <person name="Corretto E."/>
        </authorList>
    </citation>
    <scope>NUCLEOTIDE SEQUENCE [LARGE SCALE GENOMIC DNA]</scope>
    <source>
        <strain evidence="7 8">DSM 12510</strain>
    </source>
</reference>
<dbReference type="InterPro" id="IPR006094">
    <property type="entry name" value="Oxid_FAD_bind_N"/>
</dbReference>
<protein>
    <submittedName>
        <fullName evidence="7">Mitomycin radical oxidase</fullName>
        <ecNumber evidence="7">1.5.3.-</ecNumber>
    </submittedName>
</protein>
<dbReference type="PANTHER" id="PTHR42973">
    <property type="entry name" value="BINDING OXIDOREDUCTASE, PUTATIVE (AFU_ORTHOLOGUE AFUA_1G17690)-RELATED"/>
    <property type="match status" value="1"/>
</dbReference>
<keyword evidence="3" id="KW-0285">Flavoprotein</keyword>
<dbReference type="InterPro" id="IPR036318">
    <property type="entry name" value="FAD-bd_PCMH-like_sf"/>
</dbReference>
<evidence type="ECO:0000256" key="5">
    <source>
        <dbReference type="ARBA" id="ARBA00023002"/>
    </source>
</evidence>
<comment type="caution">
    <text evidence="7">The sequence shown here is derived from an EMBL/GenBank/DDBJ whole genome shotgun (WGS) entry which is preliminary data.</text>
</comment>
<dbReference type="RefSeq" id="WP_045277335.1">
    <property type="nucleotide sequence ID" value="NZ_BAAAUP010000002.1"/>
</dbReference>
<keyword evidence="5 7" id="KW-0560">Oxidoreductase</keyword>
<dbReference type="Gene3D" id="3.40.462.20">
    <property type="match status" value="1"/>
</dbReference>
<comment type="cofactor">
    <cofactor evidence="1">
        <name>FAD</name>
        <dbReference type="ChEBI" id="CHEBI:57692"/>
    </cofactor>
</comment>
<dbReference type="InterPro" id="IPR006093">
    <property type="entry name" value="Oxy_OxRdtase_FAD_BS"/>
</dbReference>